<dbReference type="Proteomes" id="UP000559962">
    <property type="component" value="Unassembled WGS sequence"/>
</dbReference>
<accession>A0A847J2D5</accession>
<name>A0A847J2D5_9LACT</name>
<dbReference type="AlphaFoldDB" id="A0A847J2D5"/>
<evidence type="ECO:0000313" key="1">
    <source>
        <dbReference type="EMBL" id="NLH35517.1"/>
    </source>
</evidence>
<evidence type="ECO:0008006" key="3">
    <source>
        <dbReference type="Google" id="ProtNLM"/>
    </source>
</evidence>
<sequence>MHHAFDGYFAFSPFKFAARVVHTGRRIQLRLSSHHVYHRLFYQALQRIQAIE</sequence>
<gene>
    <name evidence="1" type="ORF">GX453_05775</name>
</gene>
<dbReference type="EMBL" id="JAAYVO010000074">
    <property type="protein sequence ID" value="NLH35517.1"/>
    <property type="molecule type" value="Genomic_DNA"/>
</dbReference>
<organism evidence="1 2">
    <name type="scientific">Pseudolactococcus chungangensis</name>
    <dbReference type="NCBI Taxonomy" id="451457"/>
    <lineage>
        <taxon>Bacteria</taxon>
        <taxon>Bacillati</taxon>
        <taxon>Bacillota</taxon>
        <taxon>Bacilli</taxon>
        <taxon>Lactobacillales</taxon>
        <taxon>Streptococcaceae</taxon>
        <taxon>Pseudolactococcus</taxon>
    </lineage>
</organism>
<reference evidence="1 2" key="1">
    <citation type="journal article" date="2020" name="Biotechnol. Biofuels">
        <title>New insights from the biogas microbiome by comprehensive genome-resolved metagenomics of nearly 1600 species originating from multiple anaerobic digesters.</title>
        <authorList>
            <person name="Campanaro S."/>
            <person name="Treu L."/>
            <person name="Rodriguez-R L.M."/>
            <person name="Kovalovszki A."/>
            <person name="Ziels R.M."/>
            <person name="Maus I."/>
            <person name="Zhu X."/>
            <person name="Kougias P.G."/>
            <person name="Basile A."/>
            <person name="Luo G."/>
            <person name="Schluter A."/>
            <person name="Konstantinidis K.T."/>
            <person name="Angelidaki I."/>
        </authorList>
    </citation>
    <scope>NUCLEOTIDE SEQUENCE [LARGE SCALE GENOMIC DNA]</scope>
    <source>
        <strain evidence="1">AS27yjCOA_61</strain>
    </source>
</reference>
<evidence type="ECO:0000313" key="2">
    <source>
        <dbReference type="Proteomes" id="UP000559962"/>
    </source>
</evidence>
<proteinExistence type="predicted"/>
<protein>
    <recommendedName>
        <fullName evidence="3">Transposase DDE domain-containing protein</fullName>
    </recommendedName>
</protein>
<comment type="caution">
    <text evidence="1">The sequence shown here is derived from an EMBL/GenBank/DDBJ whole genome shotgun (WGS) entry which is preliminary data.</text>
</comment>